<dbReference type="InterPro" id="IPR000182">
    <property type="entry name" value="GNAT_dom"/>
</dbReference>
<dbReference type="CDD" id="cd04301">
    <property type="entry name" value="NAT_SF"/>
    <property type="match status" value="1"/>
</dbReference>
<evidence type="ECO:0000313" key="5">
    <source>
        <dbReference type="Proteomes" id="UP000321659"/>
    </source>
</evidence>
<evidence type="ECO:0000256" key="2">
    <source>
        <dbReference type="ARBA" id="ARBA00023315"/>
    </source>
</evidence>
<dbReference type="PROSITE" id="PS51186">
    <property type="entry name" value="GNAT"/>
    <property type="match status" value="1"/>
</dbReference>
<dbReference type="RefSeq" id="WP_225428608.1">
    <property type="nucleotide sequence ID" value="NZ_JANXKU010000003.1"/>
</dbReference>
<dbReference type="Proteomes" id="UP000321659">
    <property type="component" value="Unassembled WGS sequence"/>
</dbReference>
<dbReference type="GO" id="GO:0008080">
    <property type="term" value="F:N-acetyltransferase activity"/>
    <property type="evidence" value="ECO:0007669"/>
    <property type="project" value="UniProtKB-ARBA"/>
</dbReference>
<dbReference type="Pfam" id="PF13508">
    <property type="entry name" value="Acetyltransf_7"/>
    <property type="match status" value="1"/>
</dbReference>
<keyword evidence="1 4" id="KW-0808">Transferase</keyword>
<dbReference type="PANTHER" id="PTHR10908:SF0">
    <property type="entry name" value="SEROTONIN N-ACETYLTRANSFERASE"/>
    <property type="match status" value="1"/>
</dbReference>
<keyword evidence="2" id="KW-0012">Acyltransferase</keyword>
<proteinExistence type="predicted"/>
<sequence>MTIKITNVKPDDLLDIFKIEEAGFVPGQSATKEAIAERIEHITDTFFVARNEDNKVIGFINGPVVNQRYLTDDLVIKTTVNPANVGFQSVLSLAVSAKYQHQGISGQLLKAMEGNALSNKRQAVNLTCLRELIGFYERHGFKNEGMALSKHGGAEWFNMVKVI</sequence>
<reference evidence="4 5" key="1">
    <citation type="submission" date="2019-04" db="EMBL/GenBank/DDBJ databases">
        <title>In vitro growth and metabolic characteristics of meat-borne Lactobacillus algidus strains.</title>
        <authorList>
            <person name="Sade E."/>
            <person name="Per J."/>
            <person name="Tytti H."/>
            <person name="Johanna B.K."/>
        </authorList>
    </citation>
    <scope>NUCLEOTIDE SEQUENCE [LARGE SCALE GENOMIC DNA]</scope>
    <source>
        <strain evidence="4 5">LTS37-1</strain>
    </source>
</reference>
<accession>A0A5C6MBG6</accession>
<gene>
    <name evidence="4" type="ORF">LABALGLTS371_05550</name>
</gene>
<evidence type="ECO:0000256" key="1">
    <source>
        <dbReference type="ARBA" id="ARBA00022679"/>
    </source>
</evidence>
<organism evidence="4 5">
    <name type="scientific">Dellaglioa algida</name>
    <dbReference type="NCBI Taxonomy" id="105612"/>
    <lineage>
        <taxon>Bacteria</taxon>
        <taxon>Bacillati</taxon>
        <taxon>Bacillota</taxon>
        <taxon>Bacilli</taxon>
        <taxon>Lactobacillales</taxon>
        <taxon>Lactobacillaceae</taxon>
        <taxon>Dellaglioa</taxon>
    </lineage>
</organism>
<dbReference type="Gene3D" id="3.40.630.30">
    <property type="match status" value="1"/>
</dbReference>
<dbReference type="SUPFAM" id="SSF55729">
    <property type="entry name" value="Acyl-CoA N-acyltransferases (Nat)"/>
    <property type="match status" value="1"/>
</dbReference>
<comment type="caution">
    <text evidence="4">The sequence shown here is derived from an EMBL/GenBank/DDBJ whole genome shotgun (WGS) entry which is preliminary data.</text>
</comment>
<evidence type="ECO:0000313" key="4">
    <source>
        <dbReference type="EMBL" id="TWW11382.1"/>
    </source>
</evidence>
<evidence type="ECO:0000259" key="3">
    <source>
        <dbReference type="PROSITE" id="PS51186"/>
    </source>
</evidence>
<dbReference type="AlphaFoldDB" id="A0A5C6MBG6"/>
<dbReference type="EMBL" id="SRRQ01000003">
    <property type="protein sequence ID" value="TWW11382.1"/>
    <property type="molecule type" value="Genomic_DNA"/>
</dbReference>
<dbReference type="InterPro" id="IPR051635">
    <property type="entry name" value="SNAT-like"/>
</dbReference>
<feature type="domain" description="N-acetyltransferase" evidence="3">
    <location>
        <begin position="3"/>
        <end position="163"/>
    </location>
</feature>
<dbReference type="InterPro" id="IPR016181">
    <property type="entry name" value="Acyl_CoA_acyltransferase"/>
</dbReference>
<name>A0A5C6MBG6_9LACO</name>
<dbReference type="PANTHER" id="PTHR10908">
    <property type="entry name" value="SEROTONIN N-ACETYLTRANSFERASE"/>
    <property type="match status" value="1"/>
</dbReference>
<protein>
    <submittedName>
        <fullName evidence="4">N-acetyltransferase</fullName>
    </submittedName>
</protein>